<dbReference type="HOGENOM" id="CLU_024469_1_1_1"/>
<dbReference type="SUPFAM" id="SSF52777">
    <property type="entry name" value="CoA-dependent acyltransferases"/>
    <property type="match status" value="1"/>
</dbReference>
<dbReference type="GO" id="GO:0008080">
    <property type="term" value="F:N-acetyltransferase activity"/>
    <property type="evidence" value="ECO:0007669"/>
    <property type="project" value="TreeGrafter"/>
</dbReference>
<dbReference type="eggNOG" id="ENOG502RC91">
    <property type="taxonomic scope" value="Eukaryota"/>
</dbReference>
<reference evidence="1 2" key="1">
    <citation type="journal article" date="2011" name="Genome Biol.">
        <title>Comparative genome sequence analysis underscores mycoparasitism as the ancestral life style of Trichoderma.</title>
        <authorList>
            <person name="Kubicek C.P."/>
            <person name="Herrera-Estrella A."/>
            <person name="Seidl-Seiboth V."/>
            <person name="Martinez D.A."/>
            <person name="Druzhinina I.S."/>
            <person name="Thon M."/>
            <person name="Zeilinger S."/>
            <person name="Casas-Flores S."/>
            <person name="Horwitz B.A."/>
            <person name="Mukherjee P.K."/>
            <person name="Mukherjee M."/>
            <person name="Kredics L."/>
            <person name="Alcaraz L.D."/>
            <person name="Aerts A."/>
            <person name="Antal Z."/>
            <person name="Atanasova L."/>
            <person name="Cervantes-Badillo M.G."/>
            <person name="Challacombe J."/>
            <person name="Chertkov O."/>
            <person name="McCluskey K."/>
            <person name="Coulpier F."/>
            <person name="Deshpande N."/>
            <person name="von Doehren H."/>
            <person name="Ebbole D.J."/>
            <person name="Esquivel-Naranjo E.U."/>
            <person name="Fekete E."/>
            <person name="Flipphi M."/>
            <person name="Glaser F."/>
            <person name="Gomez-Rodriguez E.Y."/>
            <person name="Gruber S."/>
            <person name="Han C."/>
            <person name="Henrissat B."/>
            <person name="Hermosa R."/>
            <person name="Hernandez-Onate M."/>
            <person name="Karaffa L."/>
            <person name="Kosti I."/>
            <person name="Le Crom S."/>
            <person name="Lindquist E."/>
            <person name="Lucas S."/>
            <person name="Luebeck M."/>
            <person name="Luebeck P.S."/>
            <person name="Margeot A."/>
            <person name="Metz B."/>
            <person name="Misra M."/>
            <person name="Nevalainen H."/>
            <person name="Omann M."/>
            <person name="Packer N."/>
            <person name="Perrone G."/>
            <person name="Uresti-Rivera E.E."/>
            <person name="Salamov A."/>
            <person name="Schmoll M."/>
            <person name="Seiboth B."/>
            <person name="Shapiro H."/>
            <person name="Sukno S."/>
            <person name="Tamayo-Ramos J.A."/>
            <person name="Tisch D."/>
            <person name="Wiest A."/>
            <person name="Wilkinson H.H."/>
            <person name="Zhang M."/>
            <person name="Coutinho P.M."/>
            <person name="Kenerley C.M."/>
            <person name="Monte E."/>
            <person name="Baker S.E."/>
            <person name="Grigoriev I.V."/>
        </authorList>
    </citation>
    <scope>NUCLEOTIDE SEQUENCE [LARGE SCALE GENOMIC DNA]</scope>
    <source>
        <strain evidence="2">ATCC 20476 / IMI 206040</strain>
    </source>
</reference>
<dbReference type="Gene3D" id="3.30.559.10">
    <property type="entry name" value="Chloramphenicol acetyltransferase-like domain"/>
    <property type="match status" value="1"/>
</dbReference>
<dbReference type="STRING" id="452589.G9NY04"/>
<protein>
    <recommendedName>
        <fullName evidence="3">Alcohol acetyltransferase</fullName>
    </recommendedName>
</protein>
<keyword evidence="2" id="KW-1185">Reference proteome</keyword>
<dbReference type="InterPro" id="IPR023213">
    <property type="entry name" value="CAT-like_dom_sf"/>
</dbReference>
<accession>G9NY04</accession>
<dbReference type="Proteomes" id="UP000005426">
    <property type="component" value="Unassembled WGS sequence"/>
</dbReference>
<gene>
    <name evidence="1" type="ORF">TRIATDRAFT_293585</name>
</gene>
<dbReference type="AlphaFoldDB" id="G9NY04"/>
<comment type="caution">
    <text evidence="1">The sequence shown here is derived from an EMBL/GenBank/DDBJ whole genome shotgun (WGS) entry which is preliminary data.</text>
</comment>
<sequence>MASIRQLEKLRPLGKLEQVSATCHHLGFFNNVGLSVHYRLSQLFPPITFDLCDLIHLAVGKVVQKYRILSAIPINEDTPDAHFASLLSVDLSRSIKFLTRSQPWNDLGEAEDRELDAILEDQHNTDFKTGYGTEPFWRIVVLQSAEQKMDFTVSFIYHHAIGDGVSGLVFHKNFHDALEVLSSTPAPCFRREETVVPKEDAKIPPALGQLHPLPINPAPPANATGSFNQWTGNCIQHPCKSRWTSLHLPPIVSKSFFLKCKQNGLSVTSVVSSTLATVLFDILPLDVGALTCIIPINLRPWLQLPREVGDDALGTYFDATRVLFKRPEQIPNNPHSVNDVWIAARKVSGIVNDYLSNVSPSGEPYTAVSALETIPNVSTIFKPMIGEPRDAAFEVTNVGIFPTRATPETNEASIWQVGKVVLSRSSLVTGAAVTVSVATGGDGSMTIGYSWQEGVVSDDLVEKINQLVGECLKEI</sequence>
<dbReference type="OMA" id="LEDQHNT"/>
<dbReference type="GeneID" id="25780318"/>
<organism evidence="1 2">
    <name type="scientific">Hypocrea atroviridis (strain ATCC 20476 / IMI 206040)</name>
    <name type="common">Trichoderma atroviride</name>
    <dbReference type="NCBI Taxonomy" id="452589"/>
    <lineage>
        <taxon>Eukaryota</taxon>
        <taxon>Fungi</taxon>
        <taxon>Dikarya</taxon>
        <taxon>Ascomycota</taxon>
        <taxon>Pezizomycotina</taxon>
        <taxon>Sordariomycetes</taxon>
        <taxon>Hypocreomycetidae</taxon>
        <taxon>Hypocreales</taxon>
        <taxon>Hypocreaceae</taxon>
        <taxon>Trichoderma</taxon>
    </lineage>
</organism>
<dbReference type="Pfam" id="PF07247">
    <property type="entry name" value="AATase"/>
    <property type="match status" value="1"/>
</dbReference>
<dbReference type="OrthoDB" id="2150604at2759"/>
<evidence type="ECO:0008006" key="3">
    <source>
        <dbReference type="Google" id="ProtNLM"/>
    </source>
</evidence>
<dbReference type="InterPro" id="IPR052058">
    <property type="entry name" value="Alcohol_O-acetyltransferase"/>
</dbReference>
<dbReference type="PANTHER" id="PTHR28037:SF1">
    <property type="entry name" value="ALCOHOL O-ACETYLTRANSFERASE 1-RELATED"/>
    <property type="match status" value="1"/>
</dbReference>
<dbReference type="PANTHER" id="PTHR28037">
    <property type="entry name" value="ALCOHOL O-ACETYLTRANSFERASE 1-RELATED"/>
    <property type="match status" value="1"/>
</dbReference>
<evidence type="ECO:0000313" key="1">
    <source>
        <dbReference type="EMBL" id="EHK44332.1"/>
    </source>
</evidence>
<dbReference type="InterPro" id="IPR010828">
    <property type="entry name" value="Atf2/Sli1-like"/>
</dbReference>
<proteinExistence type="predicted"/>
<dbReference type="EMBL" id="ABDG02000025">
    <property type="protein sequence ID" value="EHK44332.1"/>
    <property type="molecule type" value="Genomic_DNA"/>
</dbReference>
<dbReference type="KEGG" id="tatv:25780318"/>
<name>G9NY04_HYPAI</name>
<evidence type="ECO:0000313" key="2">
    <source>
        <dbReference type="Proteomes" id="UP000005426"/>
    </source>
</evidence>